<gene>
    <name evidence="2" type="ORF">IU470_08095</name>
</gene>
<proteinExistence type="predicted"/>
<accession>A0ABS0C3V1</accession>
<evidence type="ECO:0000313" key="2">
    <source>
        <dbReference type="EMBL" id="MBF6225069.1"/>
    </source>
</evidence>
<dbReference type="EMBL" id="JADLRE010000005">
    <property type="protein sequence ID" value="MBF6225069.1"/>
    <property type="molecule type" value="Genomic_DNA"/>
</dbReference>
<keyword evidence="3" id="KW-1185">Reference proteome</keyword>
<evidence type="ECO:0000313" key="3">
    <source>
        <dbReference type="Proteomes" id="UP000807309"/>
    </source>
</evidence>
<sequence length="275" mass="30287">MSGAVLYDGYCGEPIAWARVGEPVIGHEWDGTEHGRVAITGRLSPVNAAQKYGPVTEVVLGRNGGFKSVTYGATKFISRFVDPRGTGLYDDAVVVVDDPARENYECPDCGAAPGAQCVNKKGQYCATHRKRSSGRSRWEIERTQEAERVAHEEARAAEQWKRDMATPPAVGATIEIKRWRPVEPPAWERVPDVPERVTVERTYANRTVGGTAEGGARIFLARNEFTGDWSVICGQPTSMRLPCGNGVAGVQCRTRHKVGLRLREDTPWDRSVDYA</sequence>
<reference evidence="2 3" key="1">
    <citation type="submission" date="2020-10" db="EMBL/GenBank/DDBJ databases">
        <title>Identification of Nocardia species via Next-generation sequencing and recognition of intraspecies genetic diversity.</title>
        <authorList>
            <person name="Li P."/>
            <person name="Li P."/>
            <person name="Lu B."/>
        </authorList>
    </citation>
    <scope>NUCLEOTIDE SEQUENCE [LARGE SCALE GENOMIC DNA]</scope>
    <source>
        <strain evidence="2 3">N-11</strain>
    </source>
</reference>
<evidence type="ECO:0000259" key="1">
    <source>
        <dbReference type="Pfam" id="PF24623"/>
    </source>
</evidence>
<dbReference type="Proteomes" id="UP000807309">
    <property type="component" value="Unassembled WGS sequence"/>
</dbReference>
<protein>
    <recommendedName>
        <fullName evidence="1">DNA-binding phage zinc finger domain-containing protein</fullName>
    </recommendedName>
</protein>
<feature type="domain" description="DNA-binding phage zinc finger" evidence="1">
    <location>
        <begin position="96"/>
        <end position="157"/>
    </location>
</feature>
<comment type="caution">
    <text evidence="2">The sequence shown here is derived from an EMBL/GenBank/DDBJ whole genome shotgun (WGS) entry which is preliminary data.</text>
</comment>
<name>A0ABS0C3V1_9NOCA</name>
<dbReference type="Pfam" id="PF24623">
    <property type="entry name" value="Phage_zn_bind_8"/>
    <property type="match status" value="1"/>
</dbReference>
<dbReference type="InterPro" id="IPR056911">
    <property type="entry name" value="Phage_Znf_bind_put"/>
</dbReference>
<dbReference type="RefSeq" id="WP_195032375.1">
    <property type="nucleotide sequence ID" value="NZ_JADLRE010000005.1"/>
</dbReference>
<organism evidence="2 3">
    <name type="scientific">Nocardia abscessus</name>
    <dbReference type="NCBI Taxonomy" id="120957"/>
    <lineage>
        <taxon>Bacteria</taxon>
        <taxon>Bacillati</taxon>
        <taxon>Actinomycetota</taxon>
        <taxon>Actinomycetes</taxon>
        <taxon>Mycobacteriales</taxon>
        <taxon>Nocardiaceae</taxon>
        <taxon>Nocardia</taxon>
    </lineage>
</organism>